<sequence>MPPAINATSEKLASGFSATHNHTTLVSDKNKTTMKMIPLINPERFCAVVGAGAALRMSIG</sequence>
<dbReference type="Proteomes" id="UP000544551">
    <property type="component" value="Unassembled WGS sequence"/>
</dbReference>
<dbReference type="EMBL" id="JABAFZ010000007">
    <property type="protein sequence ID" value="NME89753.1"/>
    <property type="molecule type" value="Genomic_DNA"/>
</dbReference>
<name>A0AB36CLM9_9CORY</name>
<protein>
    <submittedName>
        <fullName evidence="1">Uncharacterized protein</fullName>
    </submittedName>
</protein>
<gene>
    <name evidence="1" type="ORF">HF853_08765</name>
</gene>
<accession>A0AB36CLM9</accession>
<evidence type="ECO:0000313" key="1">
    <source>
        <dbReference type="EMBL" id="NME89753.1"/>
    </source>
</evidence>
<comment type="caution">
    <text evidence="1">The sequence shown here is derived from an EMBL/GenBank/DDBJ whole genome shotgun (WGS) entry which is preliminary data.</text>
</comment>
<organism evidence="1 2">
    <name type="scientific">Corynebacterium stationis</name>
    <dbReference type="NCBI Taxonomy" id="1705"/>
    <lineage>
        <taxon>Bacteria</taxon>
        <taxon>Bacillati</taxon>
        <taxon>Actinomycetota</taxon>
        <taxon>Actinomycetes</taxon>
        <taxon>Mycobacteriales</taxon>
        <taxon>Corynebacteriaceae</taxon>
        <taxon>Corynebacterium</taxon>
    </lineage>
</organism>
<dbReference type="RefSeq" id="WP_168969994.1">
    <property type="nucleotide sequence ID" value="NZ_CAPQDH010000041.1"/>
</dbReference>
<proteinExistence type="predicted"/>
<dbReference type="AlphaFoldDB" id="A0AB36CLM9"/>
<evidence type="ECO:0000313" key="2">
    <source>
        <dbReference type="Proteomes" id="UP000544551"/>
    </source>
</evidence>
<reference evidence="1 2" key="1">
    <citation type="submission" date="2020-04" db="EMBL/GenBank/DDBJ databases">
        <authorList>
            <person name="Hitch T.C.A."/>
            <person name="Wylensek D."/>
            <person name="Clavel T."/>
        </authorList>
    </citation>
    <scope>NUCLEOTIDE SEQUENCE [LARGE SCALE GENOMIC DNA]</scope>
    <source>
        <strain evidence="1 2">BL-383-APC-3D</strain>
    </source>
</reference>